<organism evidence="2">
    <name type="scientific">Kuenenia stuttgartiensis</name>
    <dbReference type="NCBI Taxonomy" id="174633"/>
    <lineage>
        <taxon>Bacteria</taxon>
        <taxon>Pseudomonadati</taxon>
        <taxon>Planctomycetota</taxon>
        <taxon>Candidatus Brocadiia</taxon>
        <taxon>Candidatus Brocadiales</taxon>
        <taxon>Candidatus Brocadiaceae</taxon>
        <taxon>Candidatus Kuenenia</taxon>
    </lineage>
</organism>
<dbReference type="EMBL" id="CT573071">
    <property type="protein sequence ID" value="CAJ74704.1"/>
    <property type="molecule type" value="Genomic_DNA"/>
</dbReference>
<dbReference type="Proteomes" id="UP000501926">
    <property type="component" value="Chromosome"/>
</dbReference>
<reference evidence="2" key="2">
    <citation type="submission" date="2006-01" db="EMBL/GenBank/DDBJ databases">
        <authorList>
            <person name="Genoscope"/>
        </authorList>
    </citation>
    <scope>NUCLEOTIDE SEQUENCE</scope>
</reference>
<keyword evidence="1" id="KW-0812">Transmembrane</keyword>
<sequence length="81" mass="9457">MTSQIWYPYPNLELDRRGNADRDFNLTFVAGTQCSVFLRFFNLCNLWFLFCISCLFGSGLSMLGLPVLHHPFSFFYSMVLE</sequence>
<protein>
    <submittedName>
        <fullName evidence="2">Uncharacterized protein</fullName>
    </submittedName>
</protein>
<name>Q1Q3X2_KUEST</name>
<keyword evidence="1" id="KW-0472">Membrane</keyword>
<reference evidence="3 4" key="3">
    <citation type="submission" date="2020-02" db="EMBL/GenBank/DDBJ databases">
        <title>Newly sequenced genome of strain CSTR1 showed variability in Candidatus Kuenenia stuttgartiensis genomes.</title>
        <authorList>
            <person name="Ding C."/>
            <person name="Adrian L."/>
        </authorList>
    </citation>
    <scope>NUCLEOTIDE SEQUENCE [LARGE SCALE GENOMIC DNA]</scope>
    <source>
        <strain evidence="3 4">CSTR1</strain>
    </source>
</reference>
<dbReference type="AlphaFoldDB" id="Q1Q3X2"/>
<accession>Q1Q3X2</accession>
<dbReference type="EMBL" id="CP049055">
    <property type="protein sequence ID" value="QII11808.1"/>
    <property type="molecule type" value="Genomic_DNA"/>
</dbReference>
<gene>
    <name evidence="3" type="ORF">KsCSTR_24290</name>
    <name evidence="2" type="ORF">kuste3941</name>
</gene>
<reference evidence="2" key="1">
    <citation type="journal article" date="2006" name="Nature">
        <title>Deciphering the evolution and metabolism of an anammox bacterium from a community genome.</title>
        <authorList>
            <person name="Strous M."/>
            <person name="Pelletier E."/>
            <person name="Mangenot S."/>
            <person name="Rattei T."/>
            <person name="Lehner A."/>
            <person name="Taylor M.W."/>
            <person name="Horn M."/>
            <person name="Daims H."/>
            <person name="Bartol-Mavel D."/>
            <person name="Wincker P."/>
            <person name="Barbe V."/>
            <person name="Fonknechten N."/>
            <person name="Vallenet D."/>
            <person name="Segurens B."/>
            <person name="Schenowitz-Truong C."/>
            <person name="Medigue C."/>
            <person name="Collingro A."/>
            <person name="Snel B."/>
            <person name="Dutilh B.E."/>
            <person name="OpDenCamp H.J.M."/>
            <person name="vanDerDrift C."/>
            <person name="Cirpus I."/>
            <person name="vanDePas-Schoonen K.T."/>
            <person name="Harhangi H.R."/>
            <person name="vanNiftrik L."/>
            <person name="Schmid M."/>
            <person name="Keltjens J."/>
            <person name="vanDeVossenberg J."/>
            <person name="Kartal B."/>
            <person name="Meier H."/>
            <person name="Frishman D."/>
            <person name="Huynen M.A."/>
            <person name="Mewes H."/>
            <person name="Weissenbach J."/>
            <person name="Jetten M.S.M."/>
            <person name="Wagner M."/>
            <person name="LePaslier D."/>
        </authorList>
    </citation>
    <scope>NUCLEOTIDE SEQUENCE</scope>
</reference>
<keyword evidence="1" id="KW-1133">Transmembrane helix</keyword>
<evidence type="ECO:0000313" key="4">
    <source>
        <dbReference type="Proteomes" id="UP000501926"/>
    </source>
</evidence>
<evidence type="ECO:0000313" key="3">
    <source>
        <dbReference type="EMBL" id="QII11808.1"/>
    </source>
</evidence>
<evidence type="ECO:0000313" key="2">
    <source>
        <dbReference type="EMBL" id="CAJ74704.1"/>
    </source>
</evidence>
<feature type="transmembrane region" description="Helical" evidence="1">
    <location>
        <begin position="46"/>
        <end position="68"/>
    </location>
</feature>
<evidence type="ECO:0000256" key="1">
    <source>
        <dbReference type="SAM" id="Phobius"/>
    </source>
</evidence>
<proteinExistence type="predicted"/>